<sequence length="198" mass="21990">MRKGELTKRMILDRSSALFNVKGYSGSSISDIMRETGLEKGGIYRHFKNKDDLAVQAFQHATSQMGVRYVEEIKKASNTLDKLKTFISVFTSLIHNDPLPGGCPIMNVTLEADDSHPLMAEQAQIAMNQLLGIIEKIITYGIEQGELKPDTQAKQIAIIWISSLEGALALSRLYQDTVYIDTVSSRLLDGLEKQITAN</sequence>
<accession>A0A1S9TJ72</accession>
<evidence type="ECO:0000256" key="4">
    <source>
        <dbReference type="PROSITE-ProRule" id="PRU00335"/>
    </source>
</evidence>
<feature type="domain" description="HTH tetR-type" evidence="5">
    <location>
        <begin position="5"/>
        <end position="65"/>
    </location>
</feature>
<evidence type="ECO:0000259" key="5">
    <source>
        <dbReference type="PROSITE" id="PS50977"/>
    </source>
</evidence>
<dbReference type="AlphaFoldDB" id="A0A1S9TJ72"/>
<keyword evidence="3" id="KW-0804">Transcription</keyword>
<dbReference type="Pfam" id="PF16925">
    <property type="entry name" value="TetR_C_13"/>
    <property type="match status" value="1"/>
</dbReference>
<dbReference type="Pfam" id="PF00440">
    <property type="entry name" value="TetR_N"/>
    <property type="match status" value="1"/>
</dbReference>
<dbReference type="InterPro" id="IPR001647">
    <property type="entry name" value="HTH_TetR"/>
</dbReference>
<dbReference type="SUPFAM" id="SSF48498">
    <property type="entry name" value="Tetracyclin repressor-like, C-terminal domain"/>
    <property type="match status" value="1"/>
</dbReference>
<gene>
    <name evidence="6" type="ORF">BW897_25030</name>
</gene>
<dbReference type="InterPro" id="IPR023772">
    <property type="entry name" value="DNA-bd_HTH_TetR-type_CS"/>
</dbReference>
<dbReference type="RefSeq" id="WP_078205396.1">
    <property type="nucleotide sequence ID" value="NZ_MUAJ01000035.1"/>
</dbReference>
<evidence type="ECO:0000313" key="6">
    <source>
        <dbReference type="EMBL" id="OOR09947.1"/>
    </source>
</evidence>
<evidence type="ECO:0000256" key="1">
    <source>
        <dbReference type="ARBA" id="ARBA00023015"/>
    </source>
</evidence>
<keyword evidence="1" id="KW-0805">Transcription regulation</keyword>
<comment type="caution">
    <text evidence="6">The sequence shown here is derived from an EMBL/GenBank/DDBJ whole genome shotgun (WGS) entry which is preliminary data.</text>
</comment>
<dbReference type="PRINTS" id="PR00455">
    <property type="entry name" value="HTHTETR"/>
</dbReference>
<dbReference type="EMBL" id="MUAJ01000035">
    <property type="protein sequence ID" value="OOR09947.1"/>
    <property type="molecule type" value="Genomic_DNA"/>
</dbReference>
<reference evidence="6 7" key="1">
    <citation type="submission" date="2017-01" db="EMBL/GenBank/DDBJ databases">
        <title>Bacillus cereus isolates.</title>
        <authorList>
            <person name="Beno S.M."/>
        </authorList>
    </citation>
    <scope>NUCLEOTIDE SEQUENCE [LARGE SCALE GENOMIC DNA]</scope>
    <source>
        <strain evidence="6 7">FSL H8-0485</strain>
    </source>
</reference>
<proteinExistence type="predicted"/>
<name>A0A1S9TJ72_BACCE</name>
<dbReference type="PANTHER" id="PTHR47506">
    <property type="entry name" value="TRANSCRIPTIONAL REGULATORY PROTEIN"/>
    <property type="match status" value="1"/>
</dbReference>
<keyword evidence="2 4" id="KW-0238">DNA-binding</keyword>
<dbReference type="GO" id="GO:0003677">
    <property type="term" value="F:DNA binding"/>
    <property type="evidence" value="ECO:0007669"/>
    <property type="project" value="UniProtKB-UniRule"/>
</dbReference>
<feature type="DNA-binding region" description="H-T-H motif" evidence="4">
    <location>
        <begin position="28"/>
        <end position="47"/>
    </location>
</feature>
<dbReference type="InterPro" id="IPR036271">
    <property type="entry name" value="Tet_transcr_reg_TetR-rel_C_sf"/>
</dbReference>
<dbReference type="Gene3D" id="1.10.357.10">
    <property type="entry name" value="Tetracycline Repressor, domain 2"/>
    <property type="match status" value="1"/>
</dbReference>
<dbReference type="Proteomes" id="UP000190906">
    <property type="component" value="Unassembled WGS sequence"/>
</dbReference>
<organism evidence="6 7">
    <name type="scientific">Bacillus cereus</name>
    <dbReference type="NCBI Taxonomy" id="1396"/>
    <lineage>
        <taxon>Bacteria</taxon>
        <taxon>Bacillati</taxon>
        <taxon>Bacillota</taxon>
        <taxon>Bacilli</taxon>
        <taxon>Bacillales</taxon>
        <taxon>Bacillaceae</taxon>
        <taxon>Bacillus</taxon>
        <taxon>Bacillus cereus group</taxon>
    </lineage>
</organism>
<dbReference type="InterPro" id="IPR009057">
    <property type="entry name" value="Homeodomain-like_sf"/>
</dbReference>
<dbReference type="PANTHER" id="PTHR47506:SF3">
    <property type="entry name" value="HTH-TYPE TRANSCRIPTIONAL REGULATOR LMRA"/>
    <property type="match status" value="1"/>
</dbReference>
<evidence type="ECO:0000256" key="2">
    <source>
        <dbReference type="ARBA" id="ARBA00023125"/>
    </source>
</evidence>
<dbReference type="SUPFAM" id="SSF46689">
    <property type="entry name" value="Homeodomain-like"/>
    <property type="match status" value="1"/>
</dbReference>
<evidence type="ECO:0000256" key="3">
    <source>
        <dbReference type="ARBA" id="ARBA00023163"/>
    </source>
</evidence>
<dbReference type="PROSITE" id="PS01081">
    <property type="entry name" value="HTH_TETR_1"/>
    <property type="match status" value="1"/>
</dbReference>
<protein>
    <submittedName>
        <fullName evidence="6">TetR family transcriptional regulator</fullName>
    </submittedName>
</protein>
<dbReference type="PROSITE" id="PS50977">
    <property type="entry name" value="HTH_TETR_2"/>
    <property type="match status" value="1"/>
</dbReference>
<dbReference type="InterPro" id="IPR011075">
    <property type="entry name" value="TetR_C"/>
</dbReference>
<evidence type="ECO:0000313" key="7">
    <source>
        <dbReference type="Proteomes" id="UP000190906"/>
    </source>
</evidence>